<name>A0A6N1P1F8_9VIRU</name>
<dbReference type="GeneID" id="80518318"/>
<proteinExistence type="predicted"/>
<evidence type="ECO:0000313" key="1">
    <source>
        <dbReference type="EMBL" id="QKU34901.1"/>
    </source>
</evidence>
<accession>A0A6N1P1F8</accession>
<reference evidence="1" key="2">
    <citation type="journal article" date="2018" name="Nat. Commun.">
        <title>Tailed giant Tupanvirus possesses the most complete translational apparatus of the known virosphere.</title>
        <authorList>
            <person name="Abrahao J."/>
            <person name="Silva L."/>
            <person name="Silva L.S."/>
            <person name="Khalil J.Y.B."/>
            <person name="Rodrigues R."/>
            <person name="Arantes T."/>
            <person name="Assis F."/>
            <person name="Boratto P."/>
            <person name="Andrade M."/>
            <person name="Kroon E.G."/>
            <person name="Ribeiro B."/>
            <person name="Bergier I."/>
            <person name="Seligmann H."/>
            <person name="Ghigo E."/>
            <person name="Colson P."/>
            <person name="Levasseur A."/>
            <person name="Kroemer G."/>
            <person name="Raoult D."/>
            <person name="La Scola B."/>
        </authorList>
    </citation>
    <scope>NUCLEOTIDE SEQUENCE [LARGE SCALE GENOMIC DNA]</scope>
    <source>
        <strain evidence="1">Soda lake</strain>
    </source>
</reference>
<dbReference type="RefSeq" id="YP_010781554.1">
    <property type="nucleotide sequence ID" value="NC_075039.1"/>
</dbReference>
<reference evidence="1" key="1">
    <citation type="submission" date="2017-01" db="EMBL/GenBank/DDBJ databases">
        <authorList>
            <person name="Assis F.L."/>
            <person name="Abrahao J.S."/>
            <person name="Silva L."/>
            <person name="Khalil J.B."/>
            <person name="Rodrigues R."/>
            <person name="Silva L.S."/>
            <person name="Arantes T."/>
            <person name="Boratto P."/>
            <person name="Andrade M."/>
            <person name="Kroon E.G."/>
            <person name="Ribeiro B."/>
            <person name="Bergier I."/>
            <person name="Seligmann H."/>
            <person name="Ghigo E."/>
            <person name="Colson P."/>
            <person name="Levasseur A."/>
            <person name="Raoult D."/>
            <person name="Scola B.L."/>
        </authorList>
    </citation>
    <scope>NUCLEOTIDE SEQUENCE</scope>
    <source>
        <strain evidence="1">Soda lake</strain>
    </source>
</reference>
<sequence length="242" mass="28239">MANFDCIEFLQEFIGKSIIDMLYLFDRINMKNDISYQIMCNSEVHKNVVKILNMYMLMPLSKVFYLIDIAIKSNTLDVLPNIYENYDFNSSDDAYKEINSAIAQNLNENDIVSIINDPKSQITKNIMANPIQNLNKIAEAILKIYKYKNKLYNFFINKTSEDLQEICKKYPDLDALIGYIFVTKRIYKKSFIINNFLLKLDNFILVHILGDNIDPFGNEKEQIKNLKMHTGKITNSKIIIEV</sequence>
<protein>
    <submittedName>
        <fullName evidence="1">Putative orfan</fullName>
    </submittedName>
</protein>
<organism evidence="1">
    <name type="scientific">Tupanvirus soda lake</name>
    <dbReference type="NCBI Taxonomy" id="2126985"/>
    <lineage>
        <taxon>Viruses</taxon>
        <taxon>Varidnaviria</taxon>
        <taxon>Bamfordvirae</taxon>
        <taxon>Nucleocytoviricota</taxon>
        <taxon>Megaviricetes</taxon>
        <taxon>Imitervirales</taxon>
        <taxon>Mimiviridae</taxon>
        <taxon>Megamimivirinae</taxon>
        <taxon>Tupanvirus</taxon>
        <taxon>Tupanvirus salinum</taxon>
    </lineage>
</organism>
<dbReference type="EMBL" id="KY523104">
    <property type="protein sequence ID" value="QKU34901.1"/>
    <property type="molecule type" value="Genomic_DNA"/>
</dbReference>
<dbReference type="KEGG" id="vg:80518318"/>